<protein>
    <recommendedName>
        <fullName evidence="5">Lipoprotein</fullName>
    </recommendedName>
</protein>
<evidence type="ECO:0000313" key="3">
    <source>
        <dbReference type="EMBL" id="MDM7887496.1"/>
    </source>
</evidence>
<accession>A0ABT7TD43</accession>
<organism evidence="3 4">
    <name type="scientific">Curtobacterium subtropicum</name>
    <dbReference type="NCBI Taxonomy" id="3055138"/>
    <lineage>
        <taxon>Bacteria</taxon>
        <taxon>Bacillati</taxon>
        <taxon>Actinomycetota</taxon>
        <taxon>Actinomycetes</taxon>
        <taxon>Micrococcales</taxon>
        <taxon>Microbacteriaceae</taxon>
        <taxon>Curtobacterium</taxon>
    </lineage>
</organism>
<proteinExistence type="predicted"/>
<evidence type="ECO:0000313" key="4">
    <source>
        <dbReference type="Proteomes" id="UP001235720"/>
    </source>
</evidence>
<feature type="chain" id="PRO_5046313037" description="Lipoprotein" evidence="2">
    <location>
        <begin position="21"/>
        <end position="155"/>
    </location>
</feature>
<name>A0ABT7TD43_9MICO</name>
<comment type="caution">
    <text evidence="3">The sequence shown here is derived from an EMBL/GenBank/DDBJ whole genome shotgun (WGS) entry which is preliminary data.</text>
</comment>
<evidence type="ECO:0000256" key="1">
    <source>
        <dbReference type="SAM" id="MobiDB-lite"/>
    </source>
</evidence>
<sequence>MVSVAAAALALMGCSGGTSLENEQTPDQAKDAVVTVVDDTAGAVGGTWSVASGPAVQGCMRDNGARGAAYFLTEMREQPAGDPADDVATVERLWKDKGLTTERYESGGTDPTLGVRGTGGPTTSIDFLADERGYSLDAVSVCTAGNAEELQRNGE</sequence>
<feature type="signal peptide" evidence="2">
    <location>
        <begin position="1"/>
        <end position="20"/>
    </location>
</feature>
<feature type="region of interest" description="Disordered" evidence="1">
    <location>
        <begin position="102"/>
        <end position="121"/>
    </location>
</feature>
<dbReference type="EMBL" id="JAUCMM010000002">
    <property type="protein sequence ID" value="MDM7887496.1"/>
    <property type="molecule type" value="Genomic_DNA"/>
</dbReference>
<gene>
    <name evidence="3" type="ORF">QUG98_03425</name>
</gene>
<dbReference type="Proteomes" id="UP001235720">
    <property type="component" value="Unassembled WGS sequence"/>
</dbReference>
<reference evidence="3 4" key="1">
    <citation type="submission" date="2023-06" db="EMBL/GenBank/DDBJ databases">
        <authorList>
            <person name="Feng G."/>
            <person name="Li J."/>
            <person name="Zhu H."/>
        </authorList>
    </citation>
    <scope>NUCLEOTIDE SEQUENCE [LARGE SCALE GENOMIC DNA]</scope>
    <source>
        <strain evidence="3 4">RHCJP20</strain>
    </source>
</reference>
<keyword evidence="2" id="KW-0732">Signal</keyword>
<dbReference type="RefSeq" id="WP_289469229.1">
    <property type="nucleotide sequence ID" value="NZ_JAUCMM010000002.1"/>
</dbReference>
<keyword evidence="4" id="KW-1185">Reference proteome</keyword>
<evidence type="ECO:0000256" key="2">
    <source>
        <dbReference type="SAM" id="SignalP"/>
    </source>
</evidence>
<evidence type="ECO:0008006" key="5">
    <source>
        <dbReference type="Google" id="ProtNLM"/>
    </source>
</evidence>